<dbReference type="PROSITE" id="PS50181">
    <property type="entry name" value="FBOX"/>
    <property type="match status" value="1"/>
</dbReference>
<dbReference type="Gene3D" id="1.20.1280.50">
    <property type="match status" value="1"/>
</dbReference>
<protein>
    <recommendedName>
        <fullName evidence="1">F-box domain-containing protein</fullName>
    </recommendedName>
</protein>
<dbReference type="InterPro" id="IPR036047">
    <property type="entry name" value="F-box-like_dom_sf"/>
</dbReference>
<reference evidence="2 3" key="1">
    <citation type="journal article" date="2019" name="Nat. Ecol. Evol.">
        <title>Megaphylogeny resolves global patterns of mushroom evolution.</title>
        <authorList>
            <person name="Varga T."/>
            <person name="Krizsan K."/>
            <person name="Foldi C."/>
            <person name="Dima B."/>
            <person name="Sanchez-Garcia M."/>
            <person name="Sanchez-Ramirez S."/>
            <person name="Szollosi G.J."/>
            <person name="Szarkandi J.G."/>
            <person name="Papp V."/>
            <person name="Albert L."/>
            <person name="Andreopoulos W."/>
            <person name="Angelini C."/>
            <person name="Antonin V."/>
            <person name="Barry K.W."/>
            <person name="Bougher N.L."/>
            <person name="Buchanan P."/>
            <person name="Buyck B."/>
            <person name="Bense V."/>
            <person name="Catcheside P."/>
            <person name="Chovatia M."/>
            <person name="Cooper J."/>
            <person name="Damon W."/>
            <person name="Desjardin D."/>
            <person name="Finy P."/>
            <person name="Geml J."/>
            <person name="Haridas S."/>
            <person name="Hughes K."/>
            <person name="Justo A."/>
            <person name="Karasinski D."/>
            <person name="Kautmanova I."/>
            <person name="Kiss B."/>
            <person name="Kocsube S."/>
            <person name="Kotiranta H."/>
            <person name="LaButti K.M."/>
            <person name="Lechner B.E."/>
            <person name="Liimatainen K."/>
            <person name="Lipzen A."/>
            <person name="Lukacs Z."/>
            <person name="Mihaltcheva S."/>
            <person name="Morgado L.N."/>
            <person name="Niskanen T."/>
            <person name="Noordeloos M.E."/>
            <person name="Ohm R.A."/>
            <person name="Ortiz-Santana B."/>
            <person name="Ovrebo C."/>
            <person name="Racz N."/>
            <person name="Riley R."/>
            <person name="Savchenko A."/>
            <person name="Shiryaev A."/>
            <person name="Soop K."/>
            <person name="Spirin V."/>
            <person name="Szebenyi C."/>
            <person name="Tomsovsky M."/>
            <person name="Tulloss R.E."/>
            <person name="Uehling J."/>
            <person name="Grigoriev I.V."/>
            <person name="Vagvolgyi C."/>
            <person name="Papp T."/>
            <person name="Martin F.M."/>
            <person name="Miettinen O."/>
            <person name="Hibbett D.S."/>
            <person name="Nagy L.G."/>
        </authorList>
    </citation>
    <scope>NUCLEOTIDE SEQUENCE [LARGE SCALE GENOMIC DNA]</scope>
    <source>
        <strain evidence="2 3">CBS 166.37</strain>
    </source>
</reference>
<accession>A0A5C3M0J1</accession>
<organism evidence="2 3">
    <name type="scientific">Crucibulum laeve</name>
    <dbReference type="NCBI Taxonomy" id="68775"/>
    <lineage>
        <taxon>Eukaryota</taxon>
        <taxon>Fungi</taxon>
        <taxon>Dikarya</taxon>
        <taxon>Basidiomycota</taxon>
        <taxon>Agaricomycotina</taxon>
        <taxon>Agaricomycetes</taxon>
        <taxon>Agaricomycetidae</taxon>
        <taxon>Agaricales</taxon>
        <taxon>Agaricineae</taxon>
        <taxon>Nidulariaceae</taxon>
        <taxon>Crucibulum</taxon>
    </lineage>
</organism>
<gene>
    <name evidence="2" type="ORF">BDQ12DRAFT_85400</name>
</gene>
<dbReference type="AlphaFoldDB" id="A0A5C3M0J1"/>
<evidence type="ECO:0000259" key="1">
    <source>
        <dbReference type="PROSITE" id="PS50181"/>
    </source>
</evidence>
<keyword evidence="3" id="KW-1185">Reference proteome</keyword>
<dbReference type="OrthoDB" id="2937711at2759"/>
<dbReference type="SUPFAM" id="SSF81383">
    <property type="entry name" value="F-box domain"/>
    <property type="match status" value="1"/>
</dbReference>
<dbReference type="Pfam" id="PF12937">
    <property type="entry name" value="F-box-like"/>
    <property type="match status" value="1"/>
</dbReference>
<sequence>MDTCVITNYPHDLLLEIVAYLSLEDLLSFLSVCSYFEKLSECHILWIRVLEEVQRCRPLACPIGFDLTQADVQELIEIARKTYHLERNWNCTDSPQLMRSVQSKEYTSLKFEDPGSIISVISGSSIVILYLEGSESLVCCDMQGSRPSSSIRVGNIKQHAHYDLLGDHLIALIIGQPFAEEISLFVISITYGKNQKTEMKTVYTSPLYHECRALFILEDIVALLPFSDDDNGELIAHVTNFKSGINTEIPLMANHPIENTAFVFCSTLTNTPHIVVCDNVDYVVYKIPMDAFKKRLDNDPPSNTSSLYVIQLIEVINVHADEDNSVFDSELADVKWSSMGLRVMEVQYRREFSLSTSTRISLWPPSTSPTPLSPIQTTLPGTITTHNFEEGSPWLLASSSSGIYSVMLLDRKNDLSYQEDTKLTLNLIHYSKNPPEICSSQIELPFFINPCDIYSVGIDERCGVIYLSHFQGYVFALTYA</sequence>
<evidence type="ECO:0000313" key="3">
    <source>
        <dbReference type="Proteomes" id="UP000308652"/>
    </source>
</evidence>
<dbReference type="Proteomes" id="UP000308652">
    <property type="component" value="Unassembled WGS sequence"/>
</dbReference>
<proteinExistence type="predicted"/>
<dbReference type="EMBL" id="ML213601">
    <property type="protein sequence ID" value="TFK38939.1"/>
    <property type="molecule type" value="Genomic_DNA"/>
</dbReference>
<name>A0A5C3M0J1_9AGAR</name>
<dbReference type="InterPro" id="IPR001810">
    <property type="entry name" value="F-box_dom"/>
</dbReference>
<evidence type="ECO:0000313" key="2">
    <source>
        <dbReference type="EMBL" id="TFK38939.1"/>
    </source>
</evidence>
<feature type="domain" description="F-box" evidence="1">
    <location>
        <begin position="3"/>
        <end position="49"/>
    </location>
</feature>